<comment type="caution">
    <text evidence="2">The sequence shown here is derived from an EMBL/GenBank/DDBJ whole genome shotgun (WGS) entry which is preliminary data.</text>
</comment>
<protein>
    <submittedName>
        <fullName evidence="2">Putative ABC transport system substrate-binding protein</fullName>
    </submittedName>
</protein>
<dbReference type="PANTHER" id="PTHR35271:SF1">
    <property type="entry name" value="ABC TRANSPORTER, SUBSTRATE-BINDING LIPOPROTEIN"/>
    <property type="match status" value="1"/>
</dbReference>
<gene>
    <name evidence="2" type="ORF">DES39_1840</name>
</gene>
<dbReference type="RefSeq" id="WP_121145484.1">
    <property type="nucleotide sequence ID" value="NZ_RBWY01000004.1"/>
</dbReference>
<dbReference type="OrthoDB" id="9776955at2"/>
<evidence type="ECO:0000256" key="1">
    <source>
        <dbReference type="SAM" id="SignalP"/>
    </source>
</evidence>
<dbReference type="SUPFAM" id="SSF53822">
    <property type="entry name" value="Periplasmic binding protein-like I"/>
    <property type="match status" value="1"/>
</dbReference>
<dbReference type="Gene3D" id="3.40.50.2300">
    <property type="match status" value="2"/>
</dbReference>
<keyword evidence="3" id="KW-1185">Reference proteome</keyword>
<evidence type="ECO:0000313" key="3">
    <source>
        <dbReference type="Proteomes" id="UP000278542"/>
    </source>
</evidence>
<dbReference type="InterPro" id="IPR028082">
    <property type="entry name" value="Peripla_BP_I"/>
</dbReference>
<accession>A0A495RBK1</accession>
<dbReference type="PANTHER" id="PTHR35271">
    <property type="entry name" value="ABC TRANSPORTER, SUBSTRATE-BINDING LIPOPROTEIN-RELATED"/>
    <property type="match status" value="1"/>
</dbReference>
<dbReference type="InterPro" id="IPR007487">
    <property type="entry name" value="ABC_transpt-TYRBP-like"/>
</dbReference>
<dbReference type="Proteomes" id="UP000278542">
    <property type="component" value="Unassembled WGS sequence"/>
</dbReference>
<feature type="chain" id="PRO_5019845552" evidence="1">
    <location>
        <begin position="28"/>
        <end position="329"/>
    </location>
</feature>
<feature type="signal peptide" evidence="1">
    <location>
        <begin position="1"/>
        <end position="27"/>
    </location>
</feature>
<evidence type="ECO:0000313" key="2">
    <source>
        <dbReference type="EMBL" id="RKS84630.1"/>
    </source>
</evidence>
<sequence>MLKKIVTSTLLTSCIITIGLTSATTYADIVKNVAITAIVEHPSLNEIRDGVKDELAASGYKLNDNLIVQYQSAQGSSANAAQIAKQFIGNKPDIIVAIATPSAQAVAASTRTIPIVFAGITDPVAAKLIKSFEPTGTNITGVSDYLPLEPQIEFMKKIVPNVKAVGYVYSPGEINSTIVLKQLSELLTQQNIKMVAVPAQRTADIPTAAKTLTGKVDLIYTTTDNNVVSAYESLVKVANENKIPLLASFPDAIERGAVAAFGMSYYDVGRQSGKLVIRILNGEKPGDIAPETGHKTQLVINLEAAKRQGVTLSDDVMQSAYRVIGEKSQ</sequence>
<proteinExistence type="predicted"/>
<dbReference type="EMBL" id="RBWY01000004">
    <property type="protein sequence ID" value="RKS84630.1"/>
    <property type="molecule type" value="Genomic_DNA"/>
</dbReference>
<dbReference type="AlphaFoldDB" id="A0A495RBK1"/>
<reference evidence="2 3" key="1">
    <citation type="submission" date="2018-10" db="EMBL/GenBank/DDBJ databases">
        <title>Genomic Encyclopedia of Type Strains, Phase IV (KMG-IV): sequencing the most valuable type-strain genomes for metagenomic binning, comparative biology and taxonomic classification.</title>
        <authorList>
            <person name="Goeker M."/>
        </authorList>
    </citation>
    <scope>NUCLEOTIDE SEQUENCE [LARGE SCALE GENOMIC DNA]</scope>
    <source>
        <strain evidence="2 3">DSM 22228</strain>
    </source>
</reference>
<name>A0A495RBK1_9GAMM</name>
<dbReference type="CDD" id="cd06325">
    <property type="entry name" value="PBP1_ABC_unchar_transporter"/>
    <property type="match status" value="1"/>
</dbReference>
<organism evidence="2 3">
    <name type="scientific">Orbus hercynius</name>
    <dbReference type="NCBI Taxonomy" id="593135"/>
    <lineage>
        <taxon>Bacteria</taxon>
        <taxon>Pseudomonadati</taxon>
        <taxon>Pseudomonadota</taxon>
        <taxon>Gammaproteobacteria</taxon>
        <taxon>Orbales</taxon>
        <taxon>Orbaceae</taxon>
        <taxon>Orbus</taxon>
    </lineage>
</organism>
<keyword evidence="1" id="KW-0732">Signal</keyword>
<dbReference type="Pfam" id="PF04392">
    <property type="entry name" value="ABC_sub_bind"/>
    <property type="match status" value="1"/>
</dbReference>